<reference evidence="1" key="1">
    <citation type="submission" date="2022-04" db="EMBL/GenBank/DDBJ databases">
        <title>Genome of the entomopathogenic fungus Entomophthora muscae.</title>
        <authorList>
            <person name="Elya C."/>
            <person name="Lovett B.R."/>
            <person name="Lee E."/>
            <person name="Macias A.M."/>
            <person name="Hajek A.E."/>
            <person name="De Bivort B.L."/>
            <person name="Kasson M.T."/>
            <person name="De Fine Licht H.H."/>
            <person name="Stajich J.E."/>
        </authorList>
    </citation>
    <scope>NUCLEOTIDE SEQUENCE</scope>
    <source>
        <strain evidence="1">Berkeley</strain>
    </source>
</reference>
<comment type="caution">
    <text evidence="1">The sequence shown here is derived from an EMBL/GenBank/DDBJ whole genome shotgun (WGS) entry which is preliminary data.</text>
</comment>
<proteinExistence type="predicted"/>
<dbReference type="Proteomes" id="UP001165960">
    <property type="component" value="Unassembled WGS sequence"/>
</dbReference>
<evidence type="ECO:0000313" key="1">
    <source>
        <dbReference type="EMBL" id="KAJ9071507.1"/>
    </source>
</evidence>
<evidence type="ECO:0000313" key="2">
    <source>
        <dbReference type="Proteomes" id="UP001165960"/>
    </source>
</evidence>
<sequence>MVLADEHHIAVKRETAPFSVMLENLHSTIQGPVINFPKFDIVLGLDWLQRNNPIMNAAIHHVLILPLMGYFEDKSLSFAFVPQNESVSKLGNKIFWFPNSAQLTYPTHACGD</sequence>
<dbReference type="EMBL" id="QTSX02003180">
    <property type="protein sequence ID" value="KAJ9071507.1"/>
    <property type="molecule type" value="Genomic_DNA"/>
</dbReference>
<name>A0ACC2TB75_9FUNG</name>
<keyword evidence="2" id="KW-1185">Reference proteome</keyword>
<protein>
    <submittedName>
        <fullName evidence="1">Uncharacterized protein</fullName>
    </submittedName>
</protein>
<gene>
    <name evidence="1" type="ORF">DSO57_1036194</name>
</gene>
<organism evidence="1 2">
    <name type="scientific">Entomophthora muscae</name>
    <dbReference type="NCBI Taxonomy" id="34485"/>
    <lineage>
        <taxon>Eukaryota</taxon>
        <taxon>Fungi</taxon>
        <taxon>Fungi incertae sedis</taxon>
        <taxon>Zoopagomycota</taxon>
        <taxon>Entomophthoromycotina</taxon>
        <taxon>Entomophthoromycetes</taxon>
        <taxon>Entomophthorales</taxon>
        <taxon>Entomophthoraceae</taxon>
        <taxon>Entomophthora</taxon>
    </lineage>
</organism>
<accession>A0ACC2TB75</accession>